<name>A0ACC0QA93_9HYPO</name>
<comment type="caution">
    <text evidence="1">The sequence shown here is derived from an EMBL/GenBank/DDBJ whole genome shotgun (WGS) entry which is preliminary data.</text>
</comment>
<keyword evidence="2" id="KW-1185">Reference proteome</keyword>
<accession>A0ACC0QA93</accession>
<reference evidence="1" key="1">
    <citation type="submission" date="2022-06" db="EMBL/GenBank/DDBJ databases">
        <title>Fusarium solani species complex genomes reveal bases of compartmentalisation and animal pathogenesis.</title>
        <authorList>
            <person name="Tsai I.J."/>
        </authorList>
    </citation>
    <scope>NUCLEOTIDE SEQUENCE</scope>
    <source>
        <strain evidence="1">Fu6.1</strain>
    </source>
</reference>
<protein>
    <submittedName>
        <fullName evidence="1">Zn(2)-C6 fungal-type domain-containing protein</fullName>
    </submittedName>
</protein>
<evidence type="ECO:0000313" key="2">
    <source>
        <dbReference type="Proteomes" id="UP001065298"/>
    </source>
</evidence>
<proteinExistence type="predicted"/>
<evidence type="ECO:0000313" key="1">
    <source>
        <dbReference type="EMBL" id="KAI8648226.1"/>
    </source>
</evidence>
<gene>
    <name evidence="1" type="ORF">NCS57_01490500</name>
</gene>
<dbReference type="Proteomes" id="UP001065298">
    <property type="component" value="Chromosome 15"/>
</dbReference>
<sequence>MKCKILRGSSPSGPLSRRSMRQSRQTMAAHPPRTLRAKQDSLKVTPDASAEPSGRQDEASHLDLMNGTTPSNGEIEPSITREAESLPMLDGPVSDENTVSALAVVTSESLPYSEPSHGQLRTWHSLPLDSRSGLDAQDLLGLHLSPPADLSPSALIGFDLDFLGPNNMEIENLRENGSMETINTDQVTHGTHHLDGDVLQDGFALTEEDRPELPTSENANSRASLSAQPTQGPQLDSFDFNSLLLQHFFNVLAPNFCPAHPHHNPYTTVYGTLAFVFRPLRNAVLKAAALHLHHSGQLTLDLSTRFHDHATASAKGAGSTALQGVPKAATIMLSILCEIIGSSSRGWVSKLIQARELLAGSNFHDEHAPELQFLRLHFNWMVAISWSMRSSVVPSGEMLQLKFIAEGENSQPKNRLSRDQVDWFCNLPDYRLSAIFWDATRLSRRLYNEVAQNSHISQQLMPDVADLIHRINIYYPGSSDATSSHSSYSNMVNSGWRNGILCYIYSDICLLPSSDARIQGCVQFGSEALEKLPWIQHVIWPAVMTGVHALSEAHRSIYTTGFAAMSFNLHFLQGLSILDFLGKVWAELDAHHPETACWRSVLHETGIQLNVFL</sequence>
<organism evidence="1 2">
    <name type="scientific">Fusarium keratoplasticum</name>
    <dbReference type="NCBI Taxonomy" id="1328300"/>
    <lineage>
        <taxon>Eukaryota</taxon>
        <taxon>Fungi</taxon>
        <taxon>Dikarya</taxon>
        <taxon>Ascomycota</taxon>
        <taxon>Pezizomycotina</taxon>
        <taxon>Sordariomycetes</taxon>
        <taxon>Hypocreomycetidae</taxon>
        <taxon>Hypocreales</taxon>
        <taxon>Nectriaceae</taxon>
        <taxon>Fusarium</taxon>
        <taxon>Fusarium solani species complex</taxon>
    </lineage>
</organism>
<dbReference type="EMBL" id="CM046517">
    <property type="protein sequence ID" value="KAI8648226.1"/>
    <property type="molecule type" value="Genomic_DNA"/>
</dbReference>